<evidence type="ECO:0000313" key="2">
    <source>
        <dbReference type="Proteomes" id="UP001065298"/>
    </source>
</evidence>
<comment type="caution">
    <text evidence="1">The sequence shown here is derived from an EMBL/GenBank/DDBJ whole genome shotgun (WGS) entry which is preliminary data.</text>
</comment>
<evidence type="ECO:0000313" key="1">
    <source>
        <dbReference type="EMBL" id="KAI8671820.1"/>
    </source>
</evidence>
<keyword evidence="2" id="KW-1185">Reference proteome</keyword>
<reference evidence="1" key="1">
    <citation type="submission" date="2022-06" db="EMBL/GenBank/DDBJ databases">
        <title>Fusarium solani species complex genomes reveal bases of compartmentalisation and animal pathogenesis.</title>
        <authorList>
            <person name="Tsai I.J."/>
        </authorList>
    </citation>
    <scope>NUCLEOTIDE SEQUENCE</scope>
    <source>
        <strain evidence="1">Fu6.1</strain>
    </source>
</reference>
<organism evidence="1 2">
    <name type="scientific">Fusarium keratoplasticum</name>
    <dbReference type="NCBI Taxonomy" id="1328300"/>
    <lineage>
        <taxon>Eukaryota</taxon>
        <taxon>Fungi</taxon>
        <taxon>Dikarya</taxon>
        <taxon>Ascomycota</taxon>
        <taxon>Pezizomycotina</taxon>
        <taxon>Sordariomycetes</taxon>
        <taxon>Hypocreomycetidae</taxon>
        <taxon>Hypocreales</taxon>
        <taxon>Nectriaceae</taxon>
        <taxon>Fusarium</taxon>
        <taxon>Fusarium solani species complex</taxon>
    </lineage>
</organism>
<dbReference type="Proteomes" id="UP001065298">
    <property type="component" value="Chromosome 4"/>
</dbReference>
<proteinExistence type="predicted"/>
<sequence length="477" mass="52438">MAQPASDTEQQYGDAPEVVPGSGPEVAYDRAGMYLIQPDRENYPELDPSSAESKSGAHIAKQKIPSRGPRWKRRRVWIILAGSLLAVIGLVVGLAVGLKNASHNAPETTDDVDVDPASLCNGAVCPQVIATAAFRDELHVFIRSSNGNIQHRSGNGSSFDYSSWEDLFKTGTLTQPVAMAWKPDGKDRLDVFALSSQDRTIYGLHFQDGNWSGWEEIASGADSQPILCKVADNRIDMWTTDLESHNITQNDWIIEKNSFWSTSDGNGKFRTSNTGPARSAPGIVCRDYNITQDIAWYDRDSGSLWYRFYTDDDGWSKSRDIGGHFIGDPALVSFVNYPQRVDFFGVGEDHQVYHFSRTGDEDSKLEALGGNVTSTPAVVSPSKGVMDAVALGRDGRIKHMHYNGSAWADEWEDLGVGASAAPQVVIFNGWVVLIALGKNEVRYASWKSGGESSWADLVKFKSLPDVTPSLDFFQEEL</sequence>
<protein>
    <submittedName>
        <fullName evidence="1">Uncharacterized protein</fullName>
    </submittedName>
</protein>
<dbReference type="EMBL" id="CM046506">
    <property type="protein sequence ID" value="KAI8671820.1"/>
    <property type="molecule type" value="Genomic_DNA"/>
</dbReference>
<name>A0ACC0R1U9_9HYPO</name>
<gene>
    <name evidence="1" type="ORF">NCS57_00658400</name>
</gene>
<accession>A0ACC0R1U9</accession>